<dbReference type="PIRSF" id="PIRSF017901">
    <property type="entry name" value="GCL"/>
    <property type="match status" value="1"/>
</dbReference>
<comment type="subunit">
    <text evidence="3">Homodimer or monomer when oxidized or reduced, respectively.</text>
</comment>
<comment type="function">
    <text evidence="10">Catalyzes the synthesis of gamma-glutamylcysteine (gamma-GC).</text>
</comment>
<dbReference type="EC" id="6.3.2.2" evidence="10"/>
<dbReference type="Pfam" id="PF04107">
    <property type="entry name" value="GCS2"/>
    <property type="match status" value="1"/>
</dbReference>
<comment type="pathway">
    <text evidence="1">Sulfur metabolism; glutathione biosynthesis; glutathione from L-cysteine and L-glutamate: step 1/2.</text>
</comment>
<keyword evidence="8" id="KW-0809">Transit peptide</keyword>
<dbReference type="Gene3D" id="3.30.590.20">
    <property type="match status" value="1"/>
</dbReference>
<keyword evidence="12" id="KW-1185">Reference proteome</keyword>
<dbReference type="Proteomes" id="UP000237889">
    <property type="component" value="Chromosome"/>
</dbReference>
<evidence type="ECO:0000313" key="11">
    <source>
        <dbReference type="EMBL" id="AVO46204.1"/>
    </source>
</evidence>
<keyword evidence="7 10" id="KW-0067">ATP-binding</keyword>
<evidence type="ECO:0000256" key="5">
    <source>
        <dbReference type="ARBA" id="ARBA00022684"/>
    </source>
</evidence>
<evidence type="ECO:0000256" key="9">
    <source>
        <dbReference type="ARBA" id="ARBA00023157"/>
    </source>
</evidence>
<dbReference type="InterPro" id="IPR011556">
    <property type="entry name" value="Glut_cys_lig_pln_type"/>
</dbReference>
<evidence type="ECO:0000256" key="10">
    <source>
        <dbReference type="PIRNR" id="PIRNR017901"/>
    </source>
</evidence>
<evidence type="ECO:0000256" key="7">
    <source>
        <dbReference type="ARBA" id="ARBA00022840"/>
    </source>
</evidence>
<evidence type="ECO:0000313" key="12">
    <source>
        <dbReference type="Proteomes" id="UP000237889"/>
    </source>
</evidence>
<dbReference type="OrthoDB" id="9780152at2"/>
<dbReference type="NCBIfam" id="TIGR01436">
    <property type="entry name" value="glu_cys_lig_pln"/>
    <property type="match status" value="1"/>
</dbReference>
<name>A0A2S0NDE5_9HYPH</name>
<dbReference type="RefSeq" id="WP_106749545.1">
    <property type="nucleotide sequence ID" value="NZ_CP027668.1"/>
</dbReference>
<evidence type="ECO:0000256" key="3">
    <source>
        <dbReference type="ARBA" id="ARBA00011153"/>
    </source>
</evidence>
<organism evidence="11 12">
    <name type="scientific">Phreatobacter cathodiphilus</name>
    <dbReference type="NCBI Taxonomy" id="1868589"/>
    <lineage>
        <taxon>Bacteria</taxon>
        <taxon>Pseudomonadati</taxon>
        <taxon>Pseudomonadota</taxon>
        <taxon>Alphaproteobacteria</taxon>
        <taxon>Hyphomicrobiales</taxon>
        <taxon>Phreatobacteraceae</taxon>
        <taxon>Phreatobacter</taxon>
    </lineage>
</organism>
<dbReference type="GO" id="GO:0004357">
    <property type="term" value="F:glutamate-cysteine ligase activity"/>
    <property type="evidence" value="ECO:0007669"/>
    <property type="project" value="UniProtKB-UniRule"/>
</dbReference>
<evidence type="ECO:0000256" key="2">
    <source>
        <dbReference type="ARBA" id="ARBA00010253"/>
    </source>
</evidence>
<gene>
    <name evidence="11" type="ORF">C6569_14675</name>
</gene>
<keyword evidence="6 10" id="KW-0547">Nucleotide-binding</keyword>
<evidence type="ECO:0000256" key="6">
    <source>
        <dbReference type="ARBA" id="ARBA00022741"/>
    </source>
</evidence>
<dbReference type="SUPFAM" id="SSF55931">
    <property type="entry name" value="Glutamine synthetase/guanido kinase"/>
    <property type="match status" value="1"/>
</dbReference>
<evidence type="ECO:0000256" key="1">
    <source>
        <dbReference type="ARBA" id="ARBA00005006"/>
    </source>
</evidence>
<dbReference type="KEGG" id="phr:C6569_14675"/>
<sequence length="456" mass="50820">MARDTVDLTPIESRDELVAWIEKGVKPKDRFRVGTEHEKFGFYRKDNSPVPYEGPRGIRAILEGMEGLLGWEPILDGENIIGLADVTGGGAISLEPGGQFELSGAPLETLHQTCMEAHAHFAQVREIADPLGIGFLGLGMSPKWTRAETPVMPKSRYQIMTRYMPKVGSLGLDMMYRTSTVQANLDFASEADMVKKLRVSLAWQPVATAIFANSPFTEGKLNGYLSFRSAVWTDTDNDRAGMLPFAFEDGMGFERYVDYALDVPMYFIKRGDTYIDVAGSSFRDLLAGKNPAAPGERAVLSDWVNHVGTIFPEVRLKRYLEMRGADSGPLSRIVALPALFVGLLYDDGVLDAAFDLVKDWTAEERQKLRDDVPKLGFKAEIRGLTVGELAREMLTLARTGLRRRDRLDMNGCDETRYLDPIQAIVDDGRTAAEALIEKYLGPWQGQVDRVFEEQAY</sequence>
<comment type="catalytic activity">
    <reaction evidence="10">
        <text>L-cysteine + L-glutamate + ATP = gamma-L-glutamyl-L-cysteine + ADP + phosphate + H(+)</text>
        <dbReference type="Rhea" id="RHEA:13285"/>
        <dbReference type="ChEBI" id="CHEBI:15378"/>
        <dbReference type="ChEBI" id="CHEBI:29985"/>
        <dbReference type="ChEBI" id="CHEBI:30616"/>
        <dbReference type="ChEBI" id="CHEBI:35235"/>
        <dbReference type="ChEBI" id="CHEBI:43474"/>
        <dbReference type="ChEBI" id="CHEBI:58173"/>
        <dbReference type="ChEBI" id="CHEBI:456216"/>
        <dbReference type="EC" id="6.3.2.2"/>
    </reaction>
</comment>
<keyword evidence="9" id="KW-1015">Disulfide bond</keyword>
<dbReference type="GO" id="GO:0005524">
    <property type="term" value="F:ATP binding"/>
    <property type="evidence" value="ECO:0007669"/>
    <property type="project" value="UniProtKB-UniRule"/>
</dbReference>
<accession>A0A2S0NDE5</accession>
<comment type="similarity">
    <text evidence="10">Belongs to the glutamate--cysteine ligase type 2 family. EgtA subfamily.</text>
</comment>
<keyword evidence="5" id="KW-0317">Glutathione biosynthesis</keyword>
<proteinExistence type="inferred from homology"/>
<dbReference type="InterPro" id="IPR006336">
    <property type="entry name" value="GCS2"/>
</dbReference>
<dbReference type="InterPro" id="IPR035434">
    <property type="entry name" value="GCL_bact_plant"/>
</dbReference>
<keyword evidence="4 10" id="KW-0436">Ligase</keyword>
<dbReference type="InterPro" id="IPR014746">
    <property type="entry name" value="Gln_synth/guanido_kin_cat_dom"/>
</dbReference>
<protein>
    <recommendedName>
        <fullName evidence="10">Glutamate--cysteine ligase</fullName>
        <ecNumber evidence="10">6.3.2.2</ecNumber>
    </recommendedName>
</protein>
<evidence type="ECO:0000256" key="8">
    <source>
        <dbReference type="ARBA" id="ARBA00022946"/>
    </source>
</evidence>
<dbReference type="EMBL" id="CP027668">
    <property type="protein sequence ID" value="AVO46204.1"/>
    <property type="molecule type" value="Genomic_DNA"/>
</dbReference>
<dbReference type="AlphaFoldDB" id="A0A2S0NDE5"/>
<comment type="similarity">
    <text evidence="2">Belongs to the carboxylate-amine ligase family. Glutamate--cysteine ligase type 2 subfamily.</text>
</comment>
<dbReference type="GO" id="GO:0006750">
    <property type="term" value="P:glutathione biosynthetic process"/>
    <property type="evidence" value="ECO:0007669"/>
    <property type="project" value="UniProtKB-UniRule"/>
</dbReference>
<dbReference type="PANTHER" id="PTHR34378">
    <property type="entry name" value="GLUTAMATE--CYSTEINE LIGASE, CHLOROPLASTIC"/>
    <property type="match status" value="1"/>
</dbReference>
<dbReference type="PANTHER" id="PTHR34378:SF1">
    <property type="entry name" value="GLUTAMATE--CYSTEINE LIGASE, CHLOROPLASTIC"/>
    <property type="match status" value="1"/>
</dbReference>
<evidence type="ECO:0000256" key="4">
    <source>
        <dbReference type="ARBA" id="ARBA00022598"/>
    </source>
</evidence>
<reference evidence="11 12" key="1">
    <citation type="submission" date="2018-03" db="EMBL/GenBank/DDBJ databases">
        <title>Genome sequencing of Phreatobacter sp.</title>
        <authorList>
            <person name="Kim S.-J."/>
            <person name="Heo J."/>
            <person name="Kwon S.-W."/>
        </authorList>
    </citation>
    <scope>NUCLEOTIDE SEQUENCE [LARGE SCALE GENOMIC DNA]</scope>
    <source>
        <strain evidence="11 12">S-12</strain>
    </source>
</reference>